<accession>A0A9P7GXD8</accession>
<dbReference type="OrthoDB" id="2567806at2759"/>
<proteinExistence type="predicted"/>
<dbReference type="AlphaFoldDB" id="A0A9P7GXD8"/>
<dbReference type="Proteomes" id="UP000717328">
    <property type="component" value="Unassembled WGS sequence"/>
</dbReference>
<dbReference type="Pfam" id="PF01172">
    <property type="entry name" value="SBDS_N"/>
    <property type="match status" value="1"/>
</dbReference>
<dbReference type="InterPro" id="IPR019783">
    <property type="entry name" value="SDO1/SBDS_N"/>
</dbReference>
<keyword evidence="4" id="KW-1185">Reference proteome</keyword>
<evidence type="ECO:0000259" key="2">
    <source>
        <dbReference type="Pfam" id="PF01172"/>
    </source>
</evidence>
<protein>
    <recommendedName>
        <fullName evidence="2">Ribosome maturation protein SDO1/SBDS N-terminal domain-containing protein</fullName>
    </recommendedName>
</protein>
<dbReference type="EMBL" id="JABCKI010000004">
    <property type="protein sequence ID" value="KAG5654597.1"/>
    <property type="molecule type" value="Genomic_DNA"/>
</dbReference>
<comment type="caution">
    <text evidence="3">The sequence shown here is derived from an EMBL/GenBank/DDBJ whole genome shotgun (WGS) entry which is preliminary data.</text>
</comment>
<reference evidence="3" key="2">
    <citation type="submission" date="2021-10" db="EMBL/GenBank/DDBJ databases">
        <title>Phylogenomics reveals ancestral predisposition of the termite-cultivated fungus Termitomyces towards a domesticated lifestyle.</title>
        <authorList>
            <person name="Auxier B."/>
            <person name="Grum-Grzhimaylo A."/>
            <person name="Cardenas M.E."/>
            <person name="Lodge J.D."/>
            <person name="Laessoe T."/>
            <person name="Pedersen O."/>
            <person name="Smith M.E."/>
            <person name="Kuyper T.W."/>
            <person name="Franco-Molano E.A."/>
            <person name="Baroni T.J."/>
            <person name="Aanen D.K."/>
        </authorList>
    </citation>
    <scope>NUCLEOTIDE SEQUENCE</scope>
    <source>
        <strain evidence="3">D49</strain>
    </source>
</reference>
<dbReference type="Gene3D" id="3.30.1250.10">
    <property type="entry name" value="Ribosome maturation protein SBDS, N-terminal domain"/>
    <property type="match status" value="1"/>
</dbReference>
<feature type="domain" description="Ribosome maturation protein SDO1/SBDS N-terminal" evidence="2">
    <location>
        <begin position="83"/>
        <end position="142"/>
    </location>
</feature>
<evidence type="ECO:0000313" key="4">
    <source>
        <dbReference type="Proteomes" id="UP000717328"/>
    </source>
</evidence>
<dbReference type="SUPFAM" id="SSF89895">
    <property type="entry name" value="FYSH domain"/>
    <property type="match status" value="1"/>
</dbReference>
<evidence type="ECO:0000256" key="1">
    <source>
        <dbReference type="SAM" id="MobiDB-lite"/>
    </source>
</evidence>
<reference evidence="3" key="1">
    <citation type="submission" date="2021-02" db="EMBL/GenBank/DDBJ databases">
        <authorList>
            <person name="Nieuwenhuis M."/>
            <person name="Van De Peppel L.J.J."/>
        </authorList>
    </citation>
    <scope>NUCLEOTIDE SEQUENCE</scope>
    <source>
        <strain evidence="3">D49</strain>
    </source>
</reference>
<evidence type="ECO:0000313" key="3">
    <source>
        <dbReference type="EMBL" id="KAG5654597.1"/>
    </source>
</evidence>
<dbReference type="InterPro" id="IPR036786">
    <property type="entry name" value="Ribosome_mat_SBDS_N_sf"/>
</dbReference>
<gene>
    <name evidence="3" type="ORF">H0H81_011572</name>
</gene>
<name>A0A9P7GXD8_9AGAR</name>
<feature type="region of interest" description="Disordered" evidence="1">
    <location>
        <begin position="149"/>
        <end position="172"/>
    </location>
</feature>
<sequence length="172" mass="18622">MSGKPLSPPHPTATLFNTLTTLSKPPTNAFIMPKALTKVIYKPDHTSLSEYTVIVNPEEVERGRNVNALYECEQKTQLTLSFHSSIPLVDVLDSFVVLHSNQGRSGTLTKPSKQQLETDFGTSDENEVVRKILEKGKDQASDAIGTATGISTNLSRGRGSVELNRGGNGGRV</sequence>
<organism evidence="3 4">
    <name type="scientific">Sphagnurus paluster</name>
    <dbReference type="NCBI Taxonomy" id="117069"/>
    <lineage>
        <taxon>Eukaryota</taxon>
        <taxon>Fungi</taxon>
        <taxon>Dikarya</taxon>
        <taxon>Basidiomycota</taxon>
        <taxon>Agaricomycotina</taxon>
        <taxon>Agaricomycetes</taxon>
        <taxon>Agaricomycetidae</taxon>
        <taxon>Agaricales</taxon>
        <taxon>Tricholomatineae</taxon>
        <taxon>Lyophyllaceae</taxon>
        <taxon>Sphagnurus</taxon>
    </lineage>
</organism>